<feature type="transmembrane region" description="Helical" evidence="1">
    <location>
        <begin position="6"/>
        <end position="26"/>
    </location>
</feature>
<accession>A0A5J4Q005</accession>
<gene>
    <name evidence="2" type="ORF">EZS27_034397</name>
</gene>
<sequence>MKRTTYIIIGIIVFAWIAIPITFLILPKKNPVKDILQQLFPNTISFHKTTEEIPSKVCALKVAIIQPDSFSIHLSGIIEIGNDKSGSCTLTSSSYSSFISRRIDNDTLIVTFDFSRNPPSTSPREGHVSYNLGGTLLHLNINTNLLYVANSVDGMSITMQKLEQDSISVQTTSEVRINSCRFHSFVLKKDTHYSLPHLQLFNSEIVNLQADPEVQIGIRNSKIAHHAPMIEEEQ</sequence>
<dbReference type="AlphaFoldDB" id="A0A5J4Q005"/>
<comment type="caution">
    <text evidence="2">The sequence shown here is derived from an EMBL/GenBank/DDBJ whole genome shotgun (WGS) entry which is preliminary data.</text>
</comment>
<protein>
    <submittedName>
        <fullName evidence="2">Uncharacterized protein</fullName>
    </submittedName>
</protein>
<proteinExistence type="predicted"/>
<organism evidence="2">
    <name type="scientific">termite gut metagenome</name>
    <dbReference type="NCBI Taxonomy" id="433724"/>
    <lineage>
        <taxon>unclassified sequences</taxon>
        <taxon>metagenomes</taxon>
        <taxon>organismal metagenomes</taxon>
    </lineage>
</organism>
<keyword evidence="1" id="KW-1133">Transmembrane helix</keyword>
<dbReference type="EMBL" id="SNRY01005388">
    <property type="protein sequence ID" value="KAA6315095.1"/>
    <property type="molecule type" value="Genomic_DNA"/>
</dbReference>
<keyword evidence="1" id="KW-0812">Transmembrane</keyword>
<evidence type="ECO:0000313" key="2">
    <source>
        <dbReference type="EMBL" id="KAA6315095.1"/>
    </source>
</evidence>
<name>A0A5J4Q005_9ZZZZ</name>
<evidence type="ECO:0000256" key="1">
    <source>
        <dbReference type="SAM" id="Phobius"/>
    </source>
</evidence>
<reference evidence="2" key="1">
    <citation type="submission" date="2019-03" db="EMBL/GenBank/DDBJ databases">
        <title>Single cell metagenomics reveals metabolic interactions within the superorganism composed of flagellate Streblomastix strix and complex community of Bacteroidetes bacteria on its surface.</title>
        <authorList>
            <person name="Treitli S.C."/>
            <person name="Kolisko M."/>
            <person name="Husnik F."/>
            <person name="Keeling P."/>
            <person name="Hampl V."/>
        </authorList>
    </citation>
    <scope>NUCLEOTIDE SEQUENCE</scope>
    <source>
        <strain evidence="2">STM</strain>
    </source>
</reference>
<keyword evidence="1" id="KW-0472">Membrane</keyword>